<evidence type="ECO:0000313" key="2">
    <source>
        <dbReference type="EnsemblMetazoa" id="XP_016661049.1"/>
    </source>
</evidence>
<dbReference type="Proteomes" id="UP000007819">
    <property type="component" value="Chromosome A3"/>
</dbReference>
<reference evidence="3" key="1">
    <citation type="submission" date="2010-06" db="EMBL/GenBank/DDBJ databases">
        <authorList>
            <person name="Jiang H."/>
            <person name="Abraham K."/>
            <person name="Ali S."/>
            <person name="Alsbrooks S.L."/>
            <person name="Anim B.N."/>
            <person name="Anosike U.S."/>
            <person name="Attaway T."/>
            <person name="Bandaranaike D.P."/>
            <person name="Battles P.K."/>
            <person name="Bell S.N."/>
            <person name="Bell A.V."/>
            <person name="Beltran B."/>
            <person name="Bickham C."/>
            <person name="Bustamante Y."/>
            <person name="Caleb T."/>
            <person name="Canada A."/>
            <person name="Cardenas V."/>
            <person name="Carter K."/>
            <person name="Chacko J."/>
            <person name="Chandrabose M.N."/>
            <person name="Chavez D."/>
            <person name="Chavez A."/>
            <person name="Chen L."/>
            <person name="Chu H.-S."/>
            <person name="Claassen K.J."/>
            <person name="Cockrell R."/>
            <person name="Collins M."/>
            <person name="Cooper J.A."/>
            <person name="Cree A."/>
            <person name="Curry S.M."/>
            <person name="Da Y."/>
            <person name="Dao M.D."/>
            <person name="Das B."/>
            <person name="Davila M.-L."/>
            <person name="Davy-Carroll L."/>
            <person name="Denson S."/>
            <person name="Dinh H."/>
            <person name="Ebong V.E."/>
            <person name="Edwards J.R."/>
            <person name="Egan A."/>
            <person name="El-Daye J."/>
            <person name="Escobedo L."/>
            <person name="Fernandez S."/>
            <person name="Fernando P.R."/>
            <person name="Flagg N."/>
            <person name="Forbes L.D."/>
            <person name="Fowler R.G."/>
            <person name="Fu Q."/>
            <person name="Gabisi R.A."/>
            <person name="Ganer J."/>
            <person name="Garbino Pronczuk A."/>
            <person name="Garcia R.M."/>
            <person name="Garner T."/>
            <person name="Garrett T.E."/>
            <person name="Gonzalez D.A."/>
            <person name="Hamid H."/>
            <person name="Hawkins E.S."/>
            <person name="Hirani K."/>
            <person name="Hogues M.E."/>
            <person name="Hollins B."/>
            <person name="Hsiao C.-H."/>
            <person name="Jabil R."/>
            <person name="James M.L."/>
            <person name="Jhangiani S.N."/>
            <person name="Johnson B."/>
            <person name="Johnson Q."/>
            <person name="Joshi V."/>
            <person name="Kalu J.B."/>
            <person name="Kam C."/>
            <person name="Kashfia A."/>
            <person name="Keebler J."/>
            <person name="Kisamo H."/>
            <person name="Kovar C.L."/>
            <person name="Lago L.A."/>
            <person name="Lai C.-Y."/>
            <person name="Laidlaw J."/>
            <person name="Lara F."/>
            <person name="Le T.-K."/>
            <person name="Lee S.L."/>
            <person name="Legall F.H."/>
            <person name="Lemon S.J."/>
            <person name="Lewis L.R."/>
            <person name="Li B."/>
            <person name="Liu Y."/>
            <person name="Liu Y.-S."/>
            <person name="Lopez J."/>
            <person name="Lozado R.J."/>
            <person name="Lu J."/>
            <person name="Madu R.C."/>
            <person name="Maheshwari M."/>
            <person name="Maheshwari R."/>
            <person name="Malloy K."/>
            <person name="Martinez E."/>
            <person name="Mathew T."/>
            <person name="Mercado I.C."/>
            <person name="Mercado C."/>
            <person name="Meyer B."/>
            <person name="Montgomery K."/>
            <person name="Morgan M.B."/>
            <person name="Munidasa M."/>
            <person name="Nazareth L.V."/>
            <person name="Nelson J."/>
            <person name="Ng B.M."/>
            <person name="Nguyen N.B."/>
            <person name="Nguyen P.Q."/>
            <person name="Nguyen T."/>
            <person name="Obregon M."/>
            <person name="Okwuonu G.O."/>
            <person name="Onwere C.G."/>
            <person name="Orozco G."/>
            <person name="Parra A."/>
            <person name="Patel S."/>
            <person name="Patil S."/>
            <person name="Perez A."/>
            <person name="Perez Y."/>
            <person name="Pham C."/>
            <person name="Primus E.L."/>
            <person name="Pu L.-L."/>
            <person name="Puazo M."/>
            <person name="Qin X."/>
            <person name="Quiroz J.B."/>
            <person name="Reese J."/>
            <person name="Richards S."/>
            <person name="Rives C.M."/>
            <person name="Robberts R."/>
            <person name="Ruiz S.J."/>
            <person name="Ruiz M.J."/>
            <person name="Santibanez J."/>
            <person name="Schneider B.W."/>
            <person name="Sisson I."/>
            <person name="Smith M."/>
            <person name="Sodergren E."/>
            <person name="Song X.-Z."/>
            <person name="Song B.B."/>
            <person name="Summersgill H."/>
            <person name="Thelus R."/>
            <person name="Thornton R.D."/>
            <person name="Trejos Z.Y."/>
            <person name="Usmani K."/>
            <person name="Vattathil S."/>
            <person name="Villasana D."/>
            <person name="Walker D.L."/>
            <person name="Wang S."/>
            <person name="Wang K."/>
            <person name="White C.S."/>
            <person name="Williams A.C."/>
            <person name="Williamson J."/>
            <person name="Wilson K."/>
            <person name="Woghiren I.O."/>
            <person name="Woodworth J.R."/>
            <person name="Worley K.C."/>
            <person name="Wright R.A."/>
            <person name="Wu W."/>
            <person name="Young L."/>
            <person name="Zhang L."/>
            <person name="Zhang J."/>
            <person name="Zhu Y."/>
            <person name="Muzny D.M."/>
            <person name="Weinstock G."/>
            <person name="Gibbs R.A."/>
        </authorList>
    </citation>
    <scope>NUCLEOTIDE SEQUENCE [LARGE SCALE GENOMIC DNA]</scope>
    <source>
        <strain evidence="3">LSR1</strain>
    </source>
</reference>
<dbReference type="EnsemblMetazoa" id="XM_016805560.2">
    <property type="protein sequence ID" value="XP_016661049.1"/>
    <property type="gene ID" value="LOC107884092"/>
</dbReference>
<evidence type="ECO:0000259" key="1">
    <source>
        <dbReference type="Pfam" id="PF02800"/>
    </source>
</evidence>
<dbReference type="KEGG" id="api:107884092"/>
<dbReference type="Gene3D" id="3.30.360.10">
    <property type="entry name" value="Dihydrodipicolinate Reductase, domain 2"/>
    <property type="match status" value="1"/>
</dbReference>
<sequence>MVHIFIPDLKGKVFEQKITVPFALGSLLKLYITVQNPVKIQDLMTPEFWESNVLSYCKRKRVASSNFIGDTFSTVDSRQTSVMGKKFMTIGLWCDSETVEANGLLELYKYIYLLKTMGTCVEEGHFFIGYFVFLKPHHE</sequence>
<feature type="domain" description="Glyceraldehyde 3-phosphate dehydrogenase catalytic" evidence="1">
    <location>
        <begin position="2"/>
        <end position="94"/>
    </location>
</feature>
<accession>A0A8R2D4I0</accession>
<protein>
    <recommendedName>
        <fullName evidence="1">Glyceraldehyde 3-phosphate dehydrogenase catalytic domain-containing protein</fullName>
    </recommendedName>
</protein>
<name>A0A8R2D4I0_ACYPI</name>
<dbReference type="Pfam" id="PF02800">
    <property type="entry name" value="Gp_dh_C"/>
    <property type="match status" value="1"/>
</dbReference>
<evidence type="ECO:0000313" key="3">
    <source>
        <dbReference type="Proteomes" id="UP000007819"/>
    </source>
</evidence>
<reference evidence="2" key="2">
    <citation type="submission" date="2022-06" db="UniProtKB">
        <authorList>
            <consortium name="EnsemblMetazoa"/>
        </authorList>
    </citation>
    <scope>IDENTIFICATION</scope>
</reference>
<dbReference type="AlphaFoldDB" id="A0A8R2D4I0"/>
<dbReference type="SUPFAM" id="SSF55347">
    <property type="entry name" value="Glyceraldehyde-3-phosphate dehydrogenase-like, C-terminal domain"/>
    <property type="match status" value="1"/>
</dbReference>
<dbReference type="GeneID" id="107884092"/>
<dbReference type="RefSeq" id="XP_016661049.1">
    <property type="nucleotide sequence ID" value="XM_016805560.2"/>
</dbReference>
<dbReference type="InterPro" id="IPR020829">
    <property type="entry name" value="GlycerAld_3-P_DH_cat"/>
</dbReference>
<proteinExistence type="predicted"/>
<organism evidence="2 3">
    <name type="scientific">Acyrthosiphon pisum</name>
    <name type="common">Pea aphid</name>
    <dbReference type="NCBI Taxonomy" id="7029"/>
    <lineage>
        <taxon>Eukaryota</taxon>
        <taxon>Metazoa</taxon>
        <taxon>Ecdysozoa</taxon>
        <taxon>Arthropoda</taxon>
        <taxon>Hexapoda</taxon>
        <taxon>Insecta</taxon>
        <taxon>Pterygota</taxon>
        <taxon>Neoptera</taxon>
        <taxon>Paraneoptera</taxon>
        <taxon>Hemiptera</taxon>
        <taxon>Sternorrhyncha</taxon>
        <taxon>Aphidomorpha</taxon>
        <taxon>Aphidoidea</taxon>
        <taxon>Aphididae</taxon>
        <taxon>Macrosiphini</taxon>
        <taxon>Acyrthosiphon</taxon>
    </lineage>
</organism>
<keyword evidence="3" id="KW-1185">Reference proteome</keyword>
<dbReference type="GO" id="GO:0016620">
    <property type="term" value="F:oxidoreductase activity, acting on the aldehyde or oxo group of donors, NAD or NADP as acceptor"/>
    <property type="evidence" value="ECO:0007669"/>
    <property type="project" value="InterPro"/>
</dbReference>